<dbReference type="SUPFAM" id="SSF52980">
    <property type="entry name" value="Restriction endonuclease-like"/>
    <property type="match status" value="1"/>
</dbReference>
<sequence>MVFEILLPGNTKVEMDKKRDFYEKYGLEEYYLYDPETNNLQGWTRVNQSLVPIANINGWTSPRLQIKFVLTTTLEISFPDGRKFLTPVELEQRAQQAELERQRYQELLKQLRDRGIEI</sequence>
<dbReference type="PANTHER" id="PTHR33352:SF2">
    <property type="entry name" value="SLL0995 PROTEIN"/>
    <property type="match status" value="1"/>
</dbReference>
<name>A0A433VGI0_9CYAN</name>
<dbReference type="EMBL" id="RSCL01000009">
    <property type="protein sequence ID" value="RUT05175.1"/>
    <property type="molecule type" value="Genomic_DNA"/>
</dbReference>
<keyword evidence="3" id="KW-1185">Reference proteome</keyword>
<reference evidence="2" key="2">
    <citation type="journal article" date="2019" name="Genome Biol. Evol.">
        <title>Day and night: Metabolic profiles and evolutionary relationships of six axenic non-marine cyanobacteria.</title>
        <authorList>
            <person name="Will S.E."/>
            <person name="Henke P."/>
            <person name="Boedeker C."/>
            <person name="Huang S."/>
            <person name="Brinkmann H."/>
            <person name="Rohde M."/>
            <person name="Jarek M."/>
            <person name="Friedl T."/>
            <person name="Seufert S."/>
            <person name="Schumacher M."/>
            <person name="Overmann J."/>
            <person name="Neumann-Schaal M."/>
            <person name="Petersen J."/>
        </authorList>
    </citation>
    <scope>NUCLEOTIDE SEQUENCE [LARGE SCALE GENOMIC DNA]</scope>
    <source>
        <strain evidence="2">PCC 7102</strain>
    </source>
</reference>
<dbReference type="PANTHER" id="PTHR33352">
    <property type="entry name" value="SLR1095 PROTEIN"/>
    <property type="match status" value="1"/>
</dbReference>
<organism evidence="2 3">
    <name type="scientific">Dulcicalothrix desertica PCC 7102</name>
    <dbReference type="NCBI Taxonomy" id="232991"/>
    <lineage>
        <taxon>Bacteria</taxon>
        <taxon>Bacillati</taxon>
        <taxon>Cyanobacteriota</taxon>
        <taxon>Cyanophyceae</taxon>
        <taxon>Nostocales</taxon>
        <taxon>Calotrichaceae</taxon>
        <taxon>Dulcicalothrix</taxon>
    </lineage>
</organism>
<dbReference type="CDD" id="cd06260">
    <property type="entry name" value="DUF820-like"/>
    <property type="match status" value="1"/>
</dbReference>
<accession>A0A433VGI0</accession>
<proteinExistence type="predicted"/>
<evidence type="ECO:0000313" key="2">
    <source>
        <dbReference type="EMBL" id="RUT05175.1"/>
    </source>
</evidence>
<dbReference type="AlphaFoldDB" id="A0A433VGI0"/>
<reference evidence="2" key="1">
    <citation type="submission" date="2018-12" db="EMBL/GenBank/DDBJ databases">
        <authorList>
            <person name="Will S."/>
            <person name="Neumann-Schaal M."/>
            <person name="Henke P."/>
        </authorList>
    </citation>
    <scope>NUCLEOTIDE SEQUENCE</scope>
    <source>
        <strain evidence="2">PCC 7102</strain>
    </source>
</reference>
<evidence type="ECO:0000313" key="3">
    <source>
        <dbReference type="Proteomes" id="UP000271624"/>
    </source>
</evidence>
<dbReference type="RefSeq" id="WP_233787438.1">
    <property type="nucleotide sequence ID" value="NZ_RSCL01000009.1"/>
</dbReference>
<comment type="caution">
    <text evidence="2">The sequence shown here is derived from an EMBL/GenBank/DDBJ whole genome shotgun (WGS) entry which is preliminary data.</text>
</comment>
<dbReference type="Gene3D" id="3.90.1570.10">
    <property type="entry name" value="tt1808, chain A"/>
    <property type="match status" value="1"/>
</dbReference>
<evidence type="ECO:0000259" key="1">
    <source>
        <dbReference type="Pfam" id="PF05685"/>
    </source>
</evidence>
<gene>
    <name evidence="2" type="ORF">DSM106972_039960</name>
</gene>
<dbReference type="InterPro" id="IPR012296">
    <property type="entry name" value="Nuclease_put_TT1808"/>
</dbReference>
<protein>
    <recommendedName>
        <fullName evidence="1">Putative restriction endonuclease domain-containing protein</fullName>
    </recommendedName>
</protein>
<dbReference type="Proteomes" id="UP000271624">
    <property type="component" value="Unassembled WGS sequence"/>
</dbReference>
<dbReference type="InterPro" id="IPR011335">
    <property type="entry name" value="Restrct_endonuc-II-like"/>
</dbReference>
<dbReference type="Pfam" id="PF05685">
    <property type="entry name" value="Uma2"/>
    <property type="match status" value="1"/>
</dbReference>
<dbReference type="InterPro" id="IPR008538">
    <property type="entry name" value="Uma2"/>
</dbReference>
<feature type="domain" description="Putative restriction endonuclease" evidence="1">
    <location>
        <begin position="1"/>
        <end position="52"/>
    </location>
</feature>